<dbReference type="Proteomes" id="UP000799753">
    <property type="component" value="Unassembled WGS sequence"/>
</dbReference>
<name>A0A6A6RJZ5_9PLEO</name>
<organism evidence="2 3">
    <name type="scientific">Massarina eburnea CBS 473.64</name>
    <dbReference type="NCBI Taxonomy" id="1395130"/>
    <lineage>
        <taxon>Eukaryota</taxon>
        <taxon>Fungi</taxon>
        <taxon>Dikarya</taxon>
        <taxon>Ascomycota</taxon>
        <taxon>Pezizomycotina</taxon>
        <taxon>Dothideomycetes</taxon>
        <taxon>Pleosporomycetidae</taxon>
        <taxon>Pleosporales</taxon>
        <taxon>Massarineae</taxon>
        <taxon>Massarinaceae</taxon>
        <taxon>Massarina</taxon>
    </lineage>
</organism>
<dbReference type="EMBL" id="MU006804">
    <property type="protein sequence ID" value="KAF2635670.1"/>
    <property type="molecule type" value="Genomic_DNA"/>
</dbReference>
<reference evidence="2" key="1">
    <citation type="journal article" date="2020" name="Stud. Mycol.">
        <title>101 Dothideomycetes genomes: a test case for predicting lifestyles and emergence of pathogens.</title>
        <authorList>
            <person name="Haridas S."/>
            <person name="Albert R."/>
            <person name="Binder M."/>
            <person name="Bloem J."/>
            <person name="Labutti K."/>
            <person name="Salamov A."/>
            <person name="Andreopoulos B."/>
            <person name="Baker S."/>
            <person name="Barry K."/>
            <person name="Bills G."/>
            <person name="Bluhm B."/>
            <person name="Cannon C."/>
            <person name="Castanera R."/>
            <person name="Culley D."/>
            <person name="Daum C."/>
            <person name="Ezra D."/>
            <person name="Gonzalez J."/>
            <person name="Henrissat B."/>
            <person name="Kuo A."/>
            <person name="Liang C."/>
            <person name="Lipzen A."/>
            <person name="Lutzoni F."/>
            <person name="Magnuson J."/>
            <person name="Mondo S."/>
            <person name="Nolan M."/>
            <person name="Ohm R."/>
            <person name="Pangilinan J."/>
            <person name="Park H.-J."/>
            <person name="Ramirez L."/>
            <person name="Alfaro M."/>
            <person name="Sun H."/>
            <person name="Tritt A."/>
            <person name="Yoshinaga Y."/>
            <person name="Zwiers L.-H."/>
            <person name="Turgeon B."/>
            <person name="Goodwin S."/>
            <person name="Spatafora J."/>
            <person name="Crous P."/>
            <person name="Grigoriev I."/>
        </authorList>
    </citation>
    <scope>NUCLEOTIDE SEQUENCE</scope>
    <source>
        <strain evidence="2">CBS 473.64</strain>
    </source>
</reference>
<evidence type="ECO:0000256" key="1">
    <source>
        <dbReference type="SAM" id="MobiDB-lite"/>
    </source>
</evidence>
<proteinExistence type="predicted"/>
<feature type="region of interest" description="Disordered" evidence="1">
    <location>
        <begin position="1"/>
        <end position="31"/>
    </location>
</feature>
<gene>
    <name evidence="2" type="ORF">P280DRAFT_522794</name>
</gene>
<protein>
    <submittedName>
        <fullName evidence="2">Uncharacterized protein</fullName>
    </submittedName>
</protein>
<evidence type="ECO:0000313" key="3">
    <source>
        <dbReference type="Proteomes" id="UP000799753"/>
    </source>
</evidence>
<dbReference type="AlphaFoldDB" id="A0A6A6RJZ5"/>
<keyword evidence="3" id="KW-1185">Reference proteome</keyword>
<sequence length="258" mass="29606">MTPTNTNSDEPKTTTPEATMESPSSQTSSIARSLAPPRYPVLPPELHLAILKEYLKMSIVIDNRAHAIILSLFITPLLKVRSHRFMIDALDTYYKHNTFGISVVDYGTRFSPLLIPQFARRIRNLEFRLGINSLVNARARFSDFRCYRTLWCHLMSLKVGSYYPNWEEKFTDLRHLKIVIEYDAYRTEGANCPCLRIVVDDLNLVRATLRIKARPRKLEVEVCKSYFEAYPCACGCQGELKEIIEGMVELNTDYAGSN</sequence>
<accession>A0A6A6RJZ5</accession>
<evidence type="ECO:0000313" key="2">
    <source>
        <dbReference type="EMBL" id="KAF2635670.1"/>
    </source>
</evidence>